<feature type="region of interest" description="Disordered" evidence="4">
    <location>
        <begin position="26"/>
        <end position="48"/>
    </location>
</feature>
<keyword evidence="2" id="KW-0653">Protein transport</keyword>
<proteinExistence type="predicted"/>
<sequence length="1258" mass="141360">MDLEEQTKNLETTGIQAGCHNVDSATDKQFAFESDQEDDDTDEEEDEPRLKYARMTTQLGPVYRNGDATSAFVVAGDKMFLGTHNGNVHVALLPSYQFIRVYHAHSASISSISISPFLPPIPSPAPDGINKFIYQELNRPSSISSDTSTNHMKTQSSLTVPNIPSNAIYIATSSIDGNVCVQSLIDVKDVQLRNFGRPVQAVALSPEYRNDKTYISGGLAGNLILTVGGKAGTNSTSATTGTAAVAASGWLSAFGLSGNTAKDTILHSGEGIISTIKWSISGKYVVWINEYGVKIMRSVLRLNNIDSDFAWKRIGHIDRPNDENWGEMASVWKGKVEWVDMKSLESNQIESSYESEMGSPQGKRKKIPYSPYLTPKTERLLVGWGGTFWIIDIHPGNTDAGTKFDTRNRSVGRPQIVKTLNLGCIICGLSLFSSTLLVVLAYPRQEKAQKDSVDKNPQAQISEDSLDTPSKKKPGGIRRRLKGLPPELCLIDLNTDEEIDSDTLTMSRYERLSASDYHLGILQANNNIQKIQAKGTFETLTGVSTGMWNATVNATALLSSPTSIRSNESKGSNSVSKIEGRVLNVTQNARQGIKIFIHSPYDCILVTRRDLYDHLSWLVEHEKFKDAWELLDEHPEIITGTKKLVKISPQTPEPKKANVDNFYDDASLNFSENKAEDSPLEKEMYRVGDLWIQKLIKINDWTAAGIVCGKVLKTAQQWEKFIHSFFTAKKFDEIADHIPSEKLRPPINSEIYEIILGHYIAQNRPKAKSLLERWSIDLYDIKRVTNILENQLKYRDVREDSVEDGEIGRDWRIVIESLGRLYLADGHPRESIKCYIKLQYADTALNMIREHHLVDVLSEDIPGVILLRVSKQQLYTATLDELKKATSESISLLVNEAHTGLISPSVVVQQLQEKEMPLYLYFYLSALWKGDGIGEHQSESREKLLQDSKVLVDQFADLVVHLFSIYDRDLLMAFLKSSTMYTFEKATYECEKREFIPELVYLYSKTGQTKRALYLIIDRLTDVSQAISFAKEQNDSDLWEDLLNYSMDKPNFIRGLLEEVGTAINPITLIRRIPEGLEIQGLREGVKRIIKEYELQHSLSYGVAKVLRSEVASTQNILRAGQQKGIKFNVFHKLNHQIDNETFFDSSDANDKITETAAKISLNQTNLKPGHCVGCHEPFTEQETEILVGFTCGHMWHLSHLLSYRNYGQSTSSPEIELGHYNEWNITHSIGAKVTYARLLKDKIRSGCPMCTAEDFSS</sequence>
<dbReference type="InterPro" id="IPR011990">
    <property type="entry name" value="TPR-like_helical_dom_sf"/>
</dbReference>
<dbReference type="Pfam" id="PF23556">
    <property type="entry name" value="TPR_Vps41"/>
    <property type="match status" value="1"/>
</dbReference>
<dbReference type="PANTHER" id="PTHR12616">
    <property type="entry name" value="VACUOLAR PROTEIN SORTING VPS41"/>
    <property type="match status" value="1"/>
</dbReference>
<dbReference type="InterPro" id="IPR015943">
    <property type="entry name" value="WD40/YVTN_repeat-like_dom_sf"/>
</dbReference>
<dbReference type="PANTHER" id="PTHR12616:SF1">
    <property type="entry name" value="VACUOLAR PROTEIN SORTING-ASSOCIATED PROTEIN 41 HOMOLOG"/>
    <property type="match status" value="1"/>
</dbReference>
<dbReference type="InterPro" id="IPR045111">
    <property type="entry name" value="Vps41/Vps8"/>
</dbReference>
<dbReference type="GO" id="GO:0009267">
    <property type="term" value="P:cellular response to starvation"/>
    <property type="evidence" value="ECO:0007669"/>
    <property type="project" value="TreeGrafter"/>
</dbReference>
<reference evidence="6 7" key="1">
    <citation type="journal article" date="2014" name="BMC Genomics">
        <title>Adaptive genomic structural variation in the grape powdery mildew pathogen, Erysiphe necator.</title>
        <authorList>
            <person name="Jones L."/>
            <person name="Riaz S."/>
            <person name="Morales-Cruz A."/>
            <person name="Amrine K.C."/>
            <person name="McGuire B."/>
            <person name="Gubler W.D."/>
            <person name="Walker M.A."/>
            <person name="Cantu D."/>
        </authorList>
    </citation>
    <scope>NUCLEOTIDE SEQUENCE [LARGE SCALE GENOMIC DNA]</scope>
    <source>
        <strain evidence="7">c</strain>
    </source>
</reference>
<feature type="compositionally biased region" description="Basic residues" evidence="4">
    <location>
        <begin position="471"/>
        <end position="480"/>
    </location>
</feature>
<dbReference type="EMBL" id="JNVN01000957">
    <property type="protein sequence ID" value="KHJ34291.1"/>
    <property type="molecule type" value="Genomic_DNA"/>
</dbReference>
<gene>
    <name evidence="6" type="ORF">EV44_g2312</name>
</gene>
<dbReference type="Gene3D" id="2.130.10.10">
    <property type="entry name" value="YVTN repeat-like/Quinoprotein amine dehydrogenase"/>
    <property type="match status" value="1"/>
</dbReference>
<dbReference type="InterPro" id="IPR016024">
    <property type="entry name" value="ARM-type_fold"/>
</dbReference>
<dbReference type="PROSITE" id="PS50236">
    <property type="entry name" value="CHCR"/>
    <property type="match status" value="1"/>
</dbReference>
<evidence type="ECO:0000256" key="4">
    <source>
        <dbReference type="SAM" id="MobiDB-lite"/>
    </source>
</evidence>
<dbReference type="SUPFAM" id="SSF50978">
    <property type="entry name" value="WD40 repeat-like"/>
    <property type="match status" value="1"/>
</dbReference>
<dbReference type="InterPro" id="IPR057780">
    <property type="entry name" value="Beta-prop_Vps41"/>
</dbReference>
<evidence type="ECO:0000256" key="3">
    <source>
        <dbReference type="PROSITE-ProRule" id="PRU01006"/>
    </source>
</evidence>
<dbReference type="InterPro" id="IPR036322">
    <property type="entry name" value="WD40_repeat_dom_sf"/>
</dbReference>
<feature type="repeat" description="CHCR" evidence="3">
    <location>
        <begin position="895"/>
        <end position="1055"/>
    </location>
</feature>
<dbReference type="HOGENOM" id="CLU_001285_0_0_1"/>
<evidence type="ECO:0000256" key="2">
    <source>
        <dbReference type="ARBA" id="ARBA00022927"/>
    </source>
</evidence>
<dbReference type="SMART" id="SM00299">
    <property type="entry name" value="CLH"/>
    <property type="match status" value="1"/>
</dbReference>
<evidence type="ECO:0000259" key="5">
    <source>
        <dbReference type="Pfam" id="PF23411"/>
    </source>
</evidence>
<comment type="caution">
    <text evidence="6">The sequence shown here is derived from an EMBL/GenBank/DDBJ whole genome shotgun (WGS) entry which is preliminary data.</text>
</comment>
<feature type="domain" description="Vps41 beta-propeller" evidence="5">
    <location>
        <begin position="374"/>
        <end position="527"/>
    </location>
</feature>
<dbReference type="Pfam" id="PF23411">
    <property type="entry name" value="Beta-prop_Vps41"/>
    <property type="match status" value="2"/>
</dbReference>
<dbReference type="OMA" id="CYIRLQD"/>
<dbReference type="AlphaFoldDB" id="A0A0B1PBK6"/>
<feature type="compositionally biased region" description="Acidic residues" evidence="4">
    <location>
        <begin position="34"/>
        <end position="47"/>
    </location>
</feature>
<dbReference type="Proteomes" id="UP000030854">
    <property type="component" value="Unassembled WGS sequence"/>
</dbReference>
<dbReference type="GO" id="GO:0005770">
    <property type="term" value="C:late endosome"/>
    <property type="evidence" value="ECO:0007669"/>
    <property type="project" value="TreeGrafter"/>
</dbReference>
<evidence type="ECO:0000256" key="1">
    <source>
        <dbReference type="ARBA" id="ARBA00022448"/>
    </source>
</evidence>
<protein>
    <submittedName>
        <fullName evidence="6">Putative vacuolar assembly protein</fullName>
    </submittedName>
</protein>
<feature type="region of interest" description="Disordered" evidence="4">
    <location>
        <begin position="448"/>
        <end position="480"/>
    </location>
</feature>
<dbReference type="GO" id="GO:0006623">
    <property type="term" value="P:protein targeting to vacuole"/>
    <property type="evidence" value="ECO:0007669"/>
    <property type="project" value="InterPro"/>
</dbReference>
<dbReference type="GO" id="GO:0034058">
    <property type="term" value="P:endosomal vesicle fusion"/>
    <property type="evidence" value="ECO:0007669"/>
    <property type="project" value="TreeGrafter"/>
</dbReference>
<organism evidence="6 7">
    <name type="scientific">Uncinula necator</name>
    <name type="common">Grape powdery mildew</name>
    <dbReference type="NCBI Taxonomy" id="52586"/>
    <lineage>
        <taxon>Eukaryota</taxon>
        <taxon>Fungi</taxon>
        <taxon>Dikarya</taxon>
        <taxon>Ascomycota</taxon>
        <taxon>Pezizomycotina</taxon>
        <taxon>Leotiomycetes</taxon>
        <taxon>Erysiphales</taxon>
        <taxon>Erysiphaceae</taxon>
        <taxon>Erysiphe</taxon>
    </lineage>
</organism>
<keyword evidence="1" id="KW-0813">Transport</keyword>
<keyword evidence="7" id="KW-1185">Reference proteome</keyword>
<dbReference type="GO" id="GO:0030897">
    <property type="term" value="C:HOPS complex"/>
    <property type="evidence" value="ECO:0007669"/>
    <property type="project" value="TreeGrafter"/>
</dbReference>
<feature type="domain" description="Vps41 beta-propeller" evidence="5">
    <location>
        <begin position="155"/>
        <end position="230"/>
    </location>
</feature>
<name>A0A0B1PBK6_UNCNE</name>
<dbReference type="STRING" id="52586.A0A0B1PBK6"/>
<dbReference type="InterPro" id="IPR000547">
    <property type="entry name" value="Clathrin_H-chain/VPS_repeat"/>
</dbReference>
<dbReference type="SUPFAM" id="SSF48371">
    <property type="entry name" value="ARM repeat"/>
    <property type="match status" value="1"/>
</dbReference>
<evidence type="ECO:0000313" key="7">
    <source>
        <dbReference type="Proteomes" id="UP000030854"/>
    </source>
</evidence>
<accession>A0A0B1PBK6</accession>
<dbReference type="Gene3D" id="1.25.40.10">
    <property type="entry name" value="Tetratricopeptide repeat domain"/>
    <property type="match status" value="1"/>
</dbReference>
<dbReference type="GO" id="GO:0016236">
    <property type="term" value="P:macroautophagy"/>
    <property type="evidence" value="ECO:0007669"/>
    <property type="project" value="TreeGrafter"/>
</dbReference>
<evidence type="ECO:0000313" key="6">
    <source>
        <dbReference type="EMBL" id="KHJ34291.1"/>
    </source>
</evidence>